<dbReference type="PANTHER" id="PTHR16026">
    <property type="entry name" value="CARTILAGE ACIDIC PROTEIN 1"/>
    <property type="match status" value="1"/>
</dbReference>
<dbReference type="Gene3D" id="2.130.10.130">
    <property type="entry name" value="Integrin alpha, N-terminal"/>
    <property type="match status" value="2"/>
</dbReference>
<dbReference type="EMBL" id="JBBMQS010000012">
    <property type="protein sequence ID" value="MEM5499296.1"/>
    <property type="molecule type" value="Genomic_DNA"/>
</dbReference>
<evidence type="ECO:0000256" key="2">
    <source>
        <dbReference type="SAM" id="SignalP"/>
    </source>
</evidence>
<organism evidence="4 5">
    <name type="scientific">Paraglaciecola mesophila</name>
    <dbReference type="NCBI Taxonomy" id="197222"/>
    <lineage>
        <taxon>Bacteria</taxon>
        <taxon>Pseudomonadati</taxon>
        <taxon>Pseudomonadota</taxon>
        <taxon>Gammaproteobacteria</taxon>
        <taxon>Alteromonadales</taxon>
        <taxon>Alteromonadaceae</taxon>
        <taxon>Paraglaciecola</taxon>
    </lineage>
</organism>
<dbReference type="InterPro" id="IPR027039">
    <property type="entry name" value="Crtac1"/>
</dbReference>
<evidence type="ECO:0000259" key="3">
    <source>
        <dbReference type="Pfam" id="PF07593"/>
    </source>
</evidence>
<feature type="domain" description="ASPIC/UnbV" evidence="3">
    <location>
        <begin position="587"/>
        <end position="649"/>
    </location>
</feature>
<dbReference type="InterPro" id="IPR013517">
    <property type="entry name" value="FG-GAP"/>
</dbReference>
<dbReference type="Pfam" id="PF07593">
    <property type="entry name" value="UnbV_ASPIC"/>
    <property type="match status" value="1"/>
</dbReference>
<feature type="chain" id="PRO_5046828040" evidence="2">
    <location>
        <begin position="21"/>
        <end position="660"/>
    </location>
</feature>
<reference evidence="4 5" key="1">
    <citation type="submission" date="2024-03" db="EMBL/GenBank/DDBJ databases">
        <title>Community enrichment and isolation of bacterial strains for fucoidan degradation.</title>
        <authorList>
            <person name="Sichert A."/>
        </authorList>
    </citation>
    <scope>NUCLEOTIDE SEQUENCE [LARGE SCALE GENOMIC DNA]</scope>
    <source>
        <strain evidence="4 5">AS12</strain>
    </source>
</reference>
<accession>A0ABU9T0S4</accession>
<feature type="signal peptide" evidence="2">
    <location>
        <begin position="1"/>
        <end position="20"/>
    </location>
</feature>
<evidence type="ECO:0000313" key="4">
    <source>
        <dbReference type="EMBL" id="MEM5499296.1"/>
    </source>
</evidence>
<dbReference type="InterPro" id="IPR028994">
    <property type="entry name" value="Integrin_alpha_N"/>
</dbReference>
<dbReference type="PROSITE" id="PS51257">
    <property type="entry name" value="PROKAR_LIPOPROTEIN"/>
    <property type="match status" value="1"/>
</dbReference>
<keyword evidence="1 2" id="KW-0732">Signal</keyword>
<keyword evidence="5" id="KW-1185">Reference proteome</keyword>
<name>A0ABU9T0S4_9ALTE</name>
<protein>
    <submittedName>
        <fullName evidence="4">CRTAC1 family protein</fullName>
    </submittedName>
</protein>
<proteinExistence type="predicted"/>
<dbReference type="Pfam" id="PF13517">
    <property type="entry name" value="FG-GAP_3"/>
    <property type="match status" value="2"/>
</dbReference>
<comment type="caution">
    <text evidence="4">The sequence shown here is derived from an EMBL/GenBank/DDBJ whole genome shotgun (WGS) entry which is preliminary data.</text>
</comment>
<dbReference type="PANTHER" id="PTHR16026:SF0">
    <property type="entry name" value="CARTILAGE ACIDIC PROTEIN 1"/>
    <property type="match status" value="1"/>
</dbReference>
<evidence type="ECO:0000313" key="5">
    <source>
        <dbReference type="Proteomes" id="UP001461163"/>
    </source>
</evidence>
<evidence type="ECO:0000256" key="1">
    <source>
        <dbReference type="ARBA" id="ARBA00022729"/>
    </source>
</evidence>
<dbReference type="SUPFAM" id="SSF69318">
    <property type="entry name" value="Integrin alpha N-terminal domain"/>
    <property type="match status" value="3"/>
</dbReference>
<dbReference type="RefSeq" id="WP_342882475.1">
    <property type="nucleotide sequence ID" value="NZ_JBBMQS010000012.1"/>
</dbReference>
<sequence length="660" mass="72023">MTFNKSVNTFLLLGSSLVVAACNTAPYQTNIDTAEVHITRKLAPLFTETEGILPISKRARRKWDGPIVGDFDGNGWQDLLLTEHADKVLIFWNDKGKFSAPDTLQTGDMHGTGIADFNNDGLLEVIIAQGGGNGSNPRKPKHIEITKARQLTDNRVLKHFEKGRGRAVKTLDANQDGNVDLFLTGFATPEQAKAGANHLYSNDGTGAFTFEGNLPYSQRLSYKSIVTNINDDNDPDVIIFGGGEMVAVLGGQDFEFKEATQAVLGDTYKTTEVSAIAQLDYDNDGDLDLAISRAKHQFSNQLFYDKAEKRYAFFSRFQPLFIDELSIDGNFNLVNLQMAYPDFDIYLGGNKTKLNIAGRKDIKSYESDLSGSRALNIEPQQALGWPSDICPAGVKMKYLSPESKPGLYIGYLGDDKWRICSQTRSPTAGVVLNVTAGPATTAIEPLPVKLLENQKGHYVEVTAAKGIDIQQPTASVVAADFDNDGWTDLMFMQYGNMAMPHKPTLYMNNQGNGFVENKDHGIVINDLGATGAGADVIDFDKDGDLDLVTANERGTWRLFENHTSSQSSNHFLGVVVGGSPSGKATQLGAKATLHGCGRQWQQQVGASSSAYADTYNNQLLFGLGACEKVDSVTVQWTNGESKVYTPNMVDGYFDSTTERN</sequence>
<dbReference type="Proteomes" id="UP001461163">
    <property type="component" value="Unassembled WGS sequence"/>
</dbReference>
<gene>
    <name evidence="4" type="ORF">WNY77_17925</name>
</gene>
<dbReference type="InterPro" id="IPR011519">
    <property type="entry name" value="UnbV_ASPIC"/>
</dbReference>